<comment type="caution">
    <text evidence="1">The sequence shown here is derived from an EMBL/GenBank/DDBJ whole genome shotgun (WGS) entry which is preliminary data.</text>
</comment>
<keyword evidence="2" id="KW-1185">Reference proteome</keyword>
<organism evidence="1 2">
    <name type="scientific">Lipomyces orientalis</name>
    <dbReference type="NCBI Taxonomy" id="1233043"/>
    <lineage>
        <taxon>Eukaryota</taxon>
        <taxon>Fungi</taxon>
        <taxon>Dikarya</taxon>
        <taxon>Ascomycota</taxon>
        <taxon>Saccharomycotina</taxon>
        <taxon>Lipomycetes</taxon>
        <taxon>Lipomycetales</taxon>
        <taxon>Lipomycetaceae</taxon>
        <taxon>Lipomyces</taxon>
    </lineage>
</organism>
<name>A0ACC3TUP9_9ASCO</name>
<evidence type="ECO:0000313" key="2">
    <source>
        <dbReference type="Proteomes" id="UP001489719"/>
    </source>
</evidence>
<evidence type="ECO:0000313" key="1">
    <source>
        <dbReference type="EMBL" id="KAK9324898.1"/>
    </source>
</evidence>
<gene>
    <name evidence="1" type="ORF">V1517DRAFT_255145</name>
</gene>
<accession>A0ACC3TUP9</accession>
<protein>
    <submittedName>
        <fullName evidence="1">Uncharacterized protein</fullName>
    </submittedName>
</protein>
<sequence>MTEPSPKVCHAEACAIQDCLRRSGYSERRCSAAIDALYACCKRMYDHDPSARAIACPDPGLLDIKLAQRARERVDAVRMR</sequence>
<dbReference type="Proteomes" id="UP001489719">
    <property type="component" value="Unassembled WGS sequence"/>
</dbReference>
<reference evidence="2" key="1">
    <citation type="journal article" date="2024" name="Front. Bioeng. Biotechnol.">
        <title>Genome-scale model development and genomic sequencing of the oleaginous clade Lipomyces.</title>
        <authorList>
            <person name="Czajka J.J."/>
            <person name="Han Y."/>
            <person name="Kim J."/>
            <person name="Mondo S.J."/>
            <person name="Hofstad B.A."/>
            <person name="Robles A."/>
            <person name="Haridas S."/>
            <person name="Riley R."/>
            <person name="LaButti K."/>
            <person name="Pangilinan J."/>
            <person name="Andreopoulos W."/>
            <person name="Lipzen A."/>
            <person name="Yan J."/>
            <person name="Wang M."/>
            <person name="Ng V."/>
            <person name="Grigoriev I.V."/>
            <person name="Spatafora J.W."/>
            <person name="Magnuson J.K."/>
            <person name="Baker S.E."/>
            <person name="Pomraning K.R."/>
        </authorList>
    </citation>
    <scope>NUCLEOTIDE SEQUENCE [LARGE SCALE GENOMIC DNA]</scope>
    <source>
        <strain evidence="2">CBS 10300</strain>
    </source>
</reference>
<proteinExistence type="predicted"/>
<dbReference type="EMBL" id="MU970045">
    <property type="protein sequence ID" value="KAK9324898.1"/>
    <property type="molecule type" value="Genomic_DNA"/>
</dbReference>